<name>A0A4Q9FSF0_9FLAO</name>
<gene>
    <name evidence="1" type="ORF">EYD46_05600</name>
</gene>
<reference evidence="1 2" key="1">
    <citation type="journal article" date="2015" name="Int. J. Syst. Evol. Microbiol.">
        <title>Hyunsoonleella pacifica sp. nov., isolated from seawater of South Pacific Gyre.</title>
        <authorList>
            <person name="Gao X."/>
            <person name="Zhang Z."/>
            <person name="Dai X."/>
            <person name="Zhang X.H."/>
        </authorList>
    </citation>
    <scope>NUCLEOTIDE SEQUENCE [LARGE SCALE GENOMIC DNA]</scope>
    <source>
        <strain evidence="1 2">SW033</strain>
    </source>
</reference>
<dbReference type="Proteomes" id="UP000292372">
    <property type="component" value="Unassembled WGS sequence"/>
</dbReference>
<organism evidence="1 2">
    <name type="scientific">Hyunsoonleella pacifica</name>
    <dbReference type="NCBI Taxonomy" id="1080224"/>
    <lineage>
        <taxon>Bacteria</taxon>
        <taxon>Pseudomonadati</taxon>
        <taxon>Bacteroidota</taxon>
        <taxon>Flavobacteriia</taxon>
        <taxon>Flavobacteriales</taxon>
        <taxon>Flavobacteriaceae</taxon>
    </lineage>
</organism>
<comment type="caution">
    <text evidence="1">The sequence shown here is derived from an EMBL/GenBank/DDBJ whole genome shotgun (WGS) entry which is preliminary data.</text>
</comment>
<dbReference type="AlphaFoldDB" id="A0A4Q9FSF0"/>
<protein>
    <submittedName>
        <fullName evidence="1">Uncharacterized protein</fullName>
    </submittedName>
</protein>
<sequence length="76" mass="8744">MKLIEKALEFEKRSMSRMTTSDRVLASREAKAIVLAINTIYKKTKDPKLMDIMKLVTIKKRKIDKRLKGFSLSSAV</sequence>
<accession>A0A4Q9FSF0</accession>
<proteinExistence type="predicted"/>
<keyword evidence="2" id="KW-1185">Reference proteome</keyword>
<evidence type="ECO:0000313" key="2">
    <source>
        <dbReference type="Proteomes" id="UP000292372"/>
    </source>
</evidence>
<dbReference type="EMBL" id="SIRS01000002">
    <property type="protein sequence ID" value="TBN17786.1"/>
    <property type="molecule type" value="Genomic_DNA"/>
</dbReference>
<dbReference type="RefSeq" id="WP_130936076.1">
    <property type="nucleotide sequence ID" value="NZ_BMEE01000001.1"/>
</dbReference>
<evidence type="ECO:0000313" key="1">
    <source>
        <dbReference type="EMBL" id="TBN17786.1"/>
    </source>
</evidence>
<dbReference type="OrthoDB" id="1451549at2"/>